<dbReference type="InterPro" id="IPR021924">
    <property type="entry name" value="DUF3537"/>
</dbReference>
<feature type="transmembrane region" description="Helical" evidence="1">
    <location>
        <begin position="85"/>
        <end position="103"/>
    </location>
</feature>
<reference evidence="2 3" key="1">
    <citation type="journal article" date="2014" name="Agronomy (Basel)">
        <title>A Draft Genome Sequence for Ensete ventricosum, the Drought-Tolerant Tree Against Hunger.</title>
        <authorList>
            <person name="Harrison J."/>
            <person name="Moore K.A."/>
            <person name="Paszkiewicz K."/>
            <person name="Jones T."/>
            <person name="Grant M."/>
            <person name="Ambacheew D."/>
            <person name="Muzemil S."/>
            <person name="Studholme D.J."/>
        </authorList>
    </citation>
    <scope>NUCLEOTIDE SEQUENCE [LARGE SCALE GENOMIC DNA]</scope>
</reference>
<evidence type="ECO:0000256" key="1">
    <source>
        <dbReference type="SAM" id="Phobius"/>
    </source>
</evidence>
<keyword evidence="1" id="KW-0472">Membrane</keyword>
<dbReference type="EMBL" id="AMZH03014375">
    <property type="protein sequence ID" value="RRT47744.1"/>
    <property type="molecule type" value="Genomic_DNA"/>
</dbReference>
<gene>
    <name evidence="2" type="ORF">B296_00053527</name>
</gene>
<protein>
    <submittedName>
        <fullName evidence="2">Uncharacterized protein</fullName>
    </submittedName>
</protein>
<name>A0A426Y7P7_ENSVE</name>
<dbReference type="Proteomes" id="UP000287651">
    <property type="component" value="Unassembled WGS sequence"/>
</dbReference>
<keyword evidence="1" id="KW-1133">Transmembrane helix</keyword>
<accession>A0A426Y7P7</accession>
<evidence type="ECO:0000313" key="2">
    <source>
        <dbReference type="EMBL" id="RRT47744.1"/>
    </source>
</evidence>
<feature type="transmembrane region" description="Helical" evidence="1">
    <location>
        <begin position="57"/>
        <end position="79"/>
    </location>
</feature>
<sequence>MARGGVIVEATTSSSTEPLLSNRTLYTRSLSYTNDKLKSVKSYLRWMYVDQSKSRHAIVTDSLILLPGVFVPISSHFVLSCAPTSSSSLSYLCLFVFICRSLFLDKMNFFLT</sequence>
<dbReference type="AlphaFoldDB" id="A0A426Y7P7"/>
<comment type="caution">
    <text evidence="2">The sequence shown here is derived from an EMBL/GenBank/DDBJ whole genome shotgun (WGS) entry which is preliminary data.</text>
</comment>
<dbReference type="Pfam" id="PF12056">
    <property type="entry name" value="DUF3537"/>
    <property type="match status" value="1"/>
</dbReference>
<keyword evidence="1" id="KW-0812">Transmembrane</keyword>
<organism evidence="2 3">
    <name type="scientific">Ensete ventricosum</name>
    <name type="common">Abyssinian banana</name>
    <name type="synonym">Musa ensete</name>
    <dbReference type="NCBI Taxonomy" id="4639"/>
    <lineage>
        <taxon>Eukaryota</taxon>
        <taxon>Viridiplantae</taxon>
        <taxon>Streptophyta</taxon>
        <taxon>Embryophyta</taxon>
        <taxon>Tracheophyta</taxon>
        <taxon>Spermatophyta</taxon>
        <taxon>Magnoliopsida</taxon>
        <taxon>Liliopsida</taxon>
        <taxon>Zingiberales</taxon>
        <taxon>Musaceae</taxon>
        <taxon>Ensete</taxon>
    </lineage>
</organism>
<evidence type="ECO:0000313" key="3">
    <source>
        <dbReference type="Proteomes" id="UP000287651"/>
    </source>
</evidence>
<proteinExistence type="predicted"/>